<dbReference type="EMBL" id="ACZI02000001">
    <property type="protein sequence ID" value="EFV11997.1"/>
    <property type="molecule type" value="Genomic_DNA"/>
</dbReference>
<evidence type="ECO:0008006" key="4">
    <source>
        <dbReference type="Google" id="ProtNLM"/>
    </source>
</evidence>
<protein>
    <recommendedName>
        <fullName evidence="4">Integral membrane protein</fullName>
    </recommendedName>
</protein>
<feature type="transmembrane region" description="Helical" evidence="1">
    <location>
        <begin position="12"/>
        <end position="33"/>
    </location>
</feature>
<sequence>MERTTLLCSTAAVLAAAGLVFLWALALGVLKYRQIAASPKRRAHHYTDIARRSALLYSFAILLIAAFVQLSAWPQIVNLAAALVVIAFFVFAIGSYTYHGVRKDTTNQFKDAGWFLRAGMVALAVGEIGGFAVIFAGFLWGLR</sequence>
<keyword evidence="1" id="KW-1133">Transmembrane helix</keyword>
<feature type="transmembrane region" description="Helical" evidence="1">
    <location>
        <begin position="54"/>
        <end position="73"/>
    </location>
</feature>
<name>E5XUH1_SEGRC</name>
<keyword evidence="1" id="KW-0472">Membrane</keyword>
<feature type="transmembrane region" description="Helical" evidence="1">
    <location>
        <begin position="79"/>
        <end position="98"/>
    </location>
</feature>
<gene>
    <name evidence="2" type="ORF">HMPREF9336_03143</name>
</gene>
<proteinExistence type="predicted"/>
<evidence type="ECO:0000313" key="3">
    <source>
        <dbReference type="Proteomes" id="UP000004816"/>
    </source>
</evidence>
<dbReference type="RefSeq" id="WP_007471925.1">
    <property type="nucleotide sequence ID" value="NZ_KI391953.1"/>
</dbReference>
<keyword evidence="1" id="KW-0812">Transmembrane</keyword>
<dbReference type="eggNOG" id="ENOG5032UCF">
    <property type="taxonomic scope" value="Bacteria"/>
</dbReference>
<organism evidence="2 3">
    <name type="scientific">Segniliparus rugosus (strain ATCC BAA-974 / DSM 45345 / CCUG 50838 / CIP 108380 / JCM 13579 / CDC 945)</name>
    <dbReference type="NCBI Taxonomy" id="679197"/>
    <lineage>
        <taxon>Bacteria</taxon>
        <taxon>Bacillati</taxon>
        <taxon>Actinomycetota</taxon>
        <taxon>Actinomycetes</taxon>
        <taxon>Mycobacteriales</taxon>
        <taxon>Segniliparaceae</taxon>
        <taxon>Segniliparus</taxon>
    </lineage>
</organism>
<accession>E5XUH1</accession>
<dbReference type="OrthoDB" id="345818at2"/>
<evidence type="ECO:0000313" key="2">
    <source>
        <dbReference type="EMBL" id="EFV11997.1"/>
    </source>
</evidence>
<dbReference type="AlphaFoldDB" id="E5XUH1"/>
<dbReference type="HOGENOM" id="CLU_1718392_0_0_11"/>
<reference evidence="2 3" key="1">
    <citation type="journal article" date="2011" name="Stand. Genomic Sci.">
        <title>High quality draft genome sequence of Segniliparus rugosus CDC 945(T)= (ATCC BAA-974(T)).</title>
        <authorList>
            <person name="Earl A.M."/>
            <person name="Desjardins C.A."/>
            <person name="Fitzgerald M.G."/>
            <person name="Arachchi H.M."/>
            <person name="Zeng Q."/>
            <person name="Mehta T."/>
            <person name="Griggs A."/>
            <person name="Birren B.W."/>
            <person name="Toney N.C."/>
            <person name="Carr J."/>
            <person name="Posey J."/>
            <person name="Butler W.R."/>
        </authorList>
    </citation>
    <scope>NUCLEOTIDE SEQUENCE [LARGE SCALE GENOMIC DNA]</scope>
    <source>
        <strain evidence="3">ATCC BAA-974 / DSM 45345 / CCUG 50838 / CIP 108380 / JCM 13579 / CDC 945</strain>
    </source>
</reference>
<dbReference type="Proteomes" id="UP000004816">
    <property type="component" value="Unassembled WGS sequence"/>
</dbReference>
<comment type="caution">
    <text evidence="2">The sequence shown here is derived from an EMBL/GenBank/DDBJ whole genome shotgun (WGS) entry which is preliminary data.</text>
</comment>
<keyword evidence="3" id="KW-1185">Reference proteome</keyword>
<dbReference type="STRING" id="679197.HMPREF9336_03143"/>
<evidence type="ECO:0000256" key="1">
    <source>
        <dbReference type="SAM" id="Phobius"/>
    </source>
</evidence>
<feature type="transmembrane region" description="Helical" evidence="1">
    <location>
        <begin position="119"/>
        <end position="142"/>
    </location>
</feature>